<proteinExistence type="predicted"/>
<evidence type="ECO:0000259" key="2">
    <source>
        <dbReference type="PROSITE" id="PS50940"/>
    </source>
</evidence>
<evidence type="ECO:0000256" key="1">
    <source>
        <dbReference type="SAM" id="SignalP"/>
    </source>
</evidence>
<evidence type="ECO:0000313" key="3">
    <source>
        <dbReference type="EMBL" id="GAN00610.1"/>
    </source>
</evidence>
<keyword evidence="1" id="KW-0732">Signal</keyword>
<dbReference type="PROSITE" id="PS50940">
    <property type="entry name" value="CHIT_BIND_II"/>
    <property type="match status" value="1"/>
</dbReference>
<dbReference type="Gene3D" id="2.170.140.10">
    <property type="entry name" value="Chitin binding domain"/>
    <property type="match status" value="1"/>
</dbReference>
<dbReference type="SMART" id="SM00494">
    <property type="entry name" value="ChtBD2"/>
    <property type="match status" value="1"/>
</dbReference>
<feature type="signal peptide" evidence="1">
    <location>
        <begin position="1"/>
        <end position="21"/>
    </location>
</feature>
<sequence>MQISLASILLVLGVASFGVDAASLIKKRDDSMNCPSGAGGAGSYSDPGNCERYFYCTAGNRDPSIQYCQSGTLFSASLRRCVVASRADCSR</sequence>
<protein>
    <recommendedName>
        <fullName evidence="2">Chitin-binding type-2 domain-containing protein</fullName>
    </recommendedName>
</protein>
<dbReference type="GO" id="GO:0005576">
    <property type="term" value="C:extracellular region"/>
    <property type="evidence" value="ECO:0007669"/>
    <property type="project" value="InterPro"/>
</dbReference>
<dbReference type="Pfam" id="PF01607">
    <property type="entry name" value="CBM_14"/>
    <property type="match status" value="1"/>
</dbReference>
<accession>A0A0C9LP69</accession>
<gene>
    <name evidence="3" type="ORF">MAM1_0001d00032</name>
</gene>
<reference evidence="3" key="1">
    <citation type="submission" date="2014-09" db="EMBL/GenBank/DDBJ databases">
        <title>Draft genome sequence of an oleaginous Mucoromycotina fungus Mucor ambiguus NBRC6742.</title>
        <authorList>
            <person name="Takeda I."/>
            <person name="Yamane N."/>
            <person name="Morita T."/>
            <person name="Tamano K."/>
            <person name="Machida M."/>
            <person name="Baker S."/>
            <person name="Koike H."/>
        </authorList>
    </citation>
    <scope>NUCLEOTIDE SEQUENCE</scope>
    <source>
        <strain evidence="3">NBRC 6742</strain>
    </source>
</reference>
<keyword evidence="4" id="KW-1185">Reference proteome</keyword>
<feature type="chain" id="PRO_5002199217" description="Chitin-binding type-2 domain-containing protein" evidence="1">
    <location>
        <begin position="22"/>
        <end position="91"/>
    </location>
</feature>
<dbReference type="OrthoDB" id="2215552at2759"/>
<dbReference type="Proteomes" id="UP000053815">
    <property type="component" value="Unassembled WGS sequence"/>
</dbReference>
<dbReference type="EMBL" id="DF836290">
    <property type="protein sequence ID" value="GAN00610.1"/>
    <property type="molecule type" value="Genomic_DNA"/>
</dbReference>
<dbReference type="SUPFAM" id="SSF57625">
    <property type="entry name" value="Invertebrate chitin-binding proteins"/>
    <property type="match status" value="1"/>
</dbReference>
<dbReference type="GO" id="GO:0008061">
    <property type="term" value="F:chitin binding"/>
    <property type="evidence" value="ECO:0007669"/>
    <property type="project" value="InterPro"/>
</dbReference>
<feature type="domain" description="Chitin-binding type-2" evidence="2">
    <location>
        <begin position="31"/>
        <end position="91"/>
    </location>
</feature>
<dbReference type="AlphaFoldDB" id="A0A0C9LP69"/>
<evidence type="ECO:0000313" key="4">
    <source>
        <dbReference type="Proteomes" id="UP000053815"/>
    </source>
</evidence>
<dbReference type="InterPro" id="IPR002557">
    <property type="entry name" value="Chitin-bd_dom"/>
</dbReference>
<organism evidence="3">
    <name type="scientific">Mucor ambiguus</name>
    <dbReference type="NCBI Taxonomy" id="91626"/>
    <lineage>
        <taxon>Eukaryota</taxon>
        <taxon>Fungi</taxon>
        <taxon>Fungi incertae sedis</taxon>
        <taxon>Mucoromycota</taxon>
        <taxon>Mucoromycotina</taxon>
        <taxon>Mucoromycetes</taxon>
        <taxon>Mucorales</taxon>
        <taxon>Mucorineae</taxon>
        <taxon>Mucoraceae</taxon>
        <taxon>Mucor</taxon>
    </lineage>
</organism>
<dbReference type="InterPro" id="IPR036508">
    <property type="entry name" value="Chitin-bd_dom_sf"/>
</dbReference>
<name>A0A0C9LP69_9FUNG</name>